<geneLocation type="plasmid" evidence="2 3">
    <name>pCBJ</name>
</geneLocation>
<dbReference type="AlphaFoldDB" id="A0A0A7G021"/>
<dbReference type="RefSeq" id="WP_040113813.1">
    <property type="nucleotide sequence ID" value="NZ_CP006906.1"/>
</dbReference>
<dbReference type="Proteomes" id="UP000030635">
    <property type="component" value="Plasmid pCBJ"/>
</dbReference>
<reference evidence="2 3" key="1">
    <citation type="journal article" date="2015" name="Infect. Genet. Evol.">
        <title>Genomic sequences of six botulinum neurotoxin-producing strains representing three clostridial species illustrate the mobility and diversity of botulinum neurotoxin genes.</title>
        <authorList>
            <person name="Smith T.J."/>
            <person name="Hill K.K."/>
            <person name="Xie G."/>
            <person name="Foley B.T."/>
            <person name="Williamson C.H."/>
            <person name="Foster J.T."/>
            <person name="Johnson S.L."/>
            <person name="Chertkov O."/>
            <person name="Teshima H."/>
            <person name="Gibbons H.S."/>
            <person name="Johnsky L.A."/>
            <person name="Karavis M.A."/>
            <person name="Smith L.A."/>
        </authorList>
    </citation>
    <scope>NUCLEOTIDE SEQUENCE [LARGE SCALE GENOMIC DNA]</scope>
    <source>
        <strain evidence="2">Sullivan</strain>
        <plasmid evidence="3">Plasmid pCBJ</plasmid>
    </source>
</reference>
<dbReference type="OrthoDB" id="9809878at2"/>
<protein>
    <submittedName>
        <fullName evidence="2">Single-strand binding family protein</fullName>
    </submittedName>
</protein>
<dbReference type="KEGG" id="cbv:U729_3252"/>
<keyword evidence="2" id="KW-0614">Plasmid</keyword>
<evidence type="ECO:0000313" key="3">
    <source>
        <dbReference type="Proteomes" id="UP000030635"/>
    </source>
</evidence>
<dbReference type="EMBL" id="CP006906">
    <property type="protein sequence ID" value="AIY85224.1"/>
    <property type="molecule type" value="Genomic_DNA"/>
</dbReference>
<dbReference type="HOGENOM" id="CLU_1056473_0_0_9"/>
<dbReference type="InterPro" id="IPR012340">
    <property type="entry name" value="NA-bd_OB-fold"/>
</dbReference>
<feature type="region of interest" description="Disordered" evidence="1">
    <location>
        <begin position="226"/>
        <end position="263"/>
    </location>
</feature>
<keyword evidence="3" id="KW-1185">Reference proteome</keyword>
<proteinExistence type="predicted"/>
<name>A0A0A7G021_9CLOT</name>
<sequence length="263" mass="30081">MLKTSAFARTVKCGKLRDLNANKEGKNPSYVINFTIATDRNYLRTVVDENGETKKVKDSDFMNCCAYGNLAKIIDKNFNIYDEEDKFISRRIVVHGNIEKYKTESKVTIEKVLQIEIDGKPRNIKCSFEQPIRYENTRLSVSDIEFADATPENIKNKKSDAIVVTDAVLLDESEEINADQLVNANVVKETDETNKEITSEKGIEENSEDITDKIQKMLEEGNFEEATKLNEEMNSNYKFEEQEEQEESELVDDLSTNGDTELE</sequence>
<feature type="compositionally biased region" description="Polar residues" evidence="1">
    <location>
        <begin position="254"/>
        <end position="263"/>
    </location>
</feature>
<organism evidence="2 3">
    <name type="scientific">Clostridium baratii str. Sullivan</name>
    <dbReference type="NCBI Taxonomy" id="1415775"/>
    <lineage>
        <taxon>Bacteria</taxon>
        <taxon>Bacillati</taxon>
        <taxon>Bacillota</taxon>
        <taxon>Clostridia</taxon>
        <taxon>Eubacteriales</taxon>
        <taxon>Clostridiaceae</taxon>
        <taxon>Clostridium</taxon>
    </lineage>
</organism>
<dbReference type="Gene3D" id="2.40.50.140">
    <property type="entry name" value="Nucleic acid-binding proteins"/>
    <property type="match status" value="1"/>
</dbReference>
<evidence type="ECO:0000256" key="1">
    <source>
        <dbReference type="SAM" id="MobiDB-lite"/>
    </source>
</evidence>
<accession>A0A0A7G021</accession>
<feature type="compositionally biased region" description="Acidic residues" evidence="1">
    <location>
        <begin position="241"/>
        <end position="252"/>
    </location>
</feature>
<gene>
    <name evidence="2" type="ORF">U729_3252</name>
</gene>
<evidence type="ECO:0000313" key="2">
    <source>
        <dbReference type="EMBL" id="AIY85224.1"/>
    </source>
</evidence>